<accession>W3A1V2</accession>
<gene>
    <name evidence="2" type="ORF">F442_01497</name>
</gene>
<evidence type="ECO:0000313" key="2">
    <source>
        <dbReference type="EMBL" id="ETP53622.1"/>
    </source>
</evidence>
<organism evidence="2 3">
    <name type="scientific">Phytophthora nicotianae P10297</name>
    <dbReference type="NCBI Taxonomy" id="1317064"/>
    <lineage>
        <taxon>Eukaryota</taxon>
        <taxon>Sar</taxon>
        <taxon>Stramenopiles</taxon>
        <taxon>Oomycota</taxon>
        <taxon>Peronosporomycetes</taxon>
        <taxon>Peronosporales</taxon>
        <taxon>Peronosporaceae</taxon>
        <taxon>Phytophthora</taxon>
    </lineage>
</organism>
<comment type="caution">
    <text evidence="2">The sequence shown here is derived from an EMBL/GenBank/DDBJ whole genome shotgun (WGS) entry which is preliminary data.</text>
</comment>
<evidence type="ECO:0000313" key="3">
    <source>
        <dbReference type="Proteomes" id="UP000018948"/>
    </source>
</evidence>
<reference evidence="2 3" key="1">
    <citation type="submission" date="2013-11" db="EMBL/GenBank/DDBJ databases">
        <title>The Genome Sequence of Phytophthora parasitica P10297.</title>
        <authorList>
            <consortium name="The Broad Institute Genomics Platform"/>
            <person name="Russ C."/>
            <person name="Tyler B."/>
            <person name="Panabieres F."/>
            <person name="Shan W."/>
            <person name="Tripathy S."/>
            <person name="Grunwald N."/>
            <person name="Machado M."/>
            <person name="Johnson C.S."/>
            <person name="Walker B."/>
            <person name="Young S.K."/>
            <person name="Zeng Q."/>
            <person name="Gargeya S."/>
            <person name="Fitzgerald M."/>
            <person name="Haas B."/>
            <person name="Abouelleil A."/>
            <person name="Allen A.W."/>
            <person name="Alvarado L."/>
            <person name="Arachchi H.M."/>
            <person name="Berlin A.M."/>
            <person name="Chapman S.B."/>
            <person name="Gainer-Dewar J."/>
            <person name="Goldberg J."/>
            <person name="Griggs A."/>
            <person name="Gujja S."/>
            <person name="Hansen M."/>
            <person name="Howarth C."/>
            <person name="Imamovic A."/>
            <person name="Ireland A."/>
            <person name="Larimer J."/>
            <person name="McCowan C."/>
            <person name="Murphy C."/>
            <person name="Pearson M."/>
            <person name="Poon T.W."/>
            <person name="Priest M."/>
            <person name="Roberts A."/>
            <person name="Saif S."/>
            <person name="Shea T."/>
            <person name="Sisk P."/>
            <person name="Sykes S."/>
            <person name="Wortman J."/>
            <person name="Nusbaum C."/>
            <person name="Birren B."/>
        </authorList>
    </citation>
    <scope>NUCLEOTIDE SEQUENCE [LARGE SCALE GENOMIC DNA]</scope>
    <source>
        <strain evidence="2 3">P10297</strain>
    </source>
</reference>
<evidence type="ECO:0000256" key="1">
    <source>
        <dbReference type="SAM" id="MobiDB-lite"/>
    </source>
</evidence>
<dbReference type="EMBL" id="ANIY01000283">
    <property type="protein sequence ID" value="ETP53622.1"/>
    <property type="molecule type" value="Genomic_DNA"/>
</dbReference>
<feature type="region of interest" description="Disordered" evidence="1">
    <location>
        <begin position="1"/>
        <end position="23"/>
    </location>
</feature>
<sequence length="85" mass="9333">MSGEGSAKQKCDRSFKKQNAKHQHNNCCHTKYAKRASSEEGICVETVSILETVPTNGCTLDSDWPPRTRGGTRMTEACHTIPHSG</sequence>
<dbReference type="AlphaFoldDB" id="W3A1V2"/>
<dbReference type="Proteomes" id="UP000018948">
    <property type="component" value="Unassembled WGS sequence"/>
</dbReference>
<proteinExistence type="predicted"/>
<feature type="region of interest" description="Disordered" evidence="1">
    <location>
        <begin position="61"/>
        <end position="85"/>
    </location>
</feature>
<name>W3A1V2_PHYNI</name>
<protein>
    <submittedName>
        <fullName evidence="2">Uncharacterized protein</fullName>
    </submittedName>
</protein>